<reference evidence="8 9" key="1">
    <citation type="submission" date="2024-02" db="EMBL/GenBank/DDBJ databases">
        <authorList>
            <person name="Vignale AGUSTIN F."/>
            <person name="Sosa J E."/>
            <person name="Modenutti C."/>
        </authorList>
    </citation>
    <scope>NUCLEOTIDE SEQUENCE [LARGE SCALE GENOMIC DNA]</scope>
</reference>
<dbReference type="GO" id="GO:0005524">
    <property type="term" value="F:ATP binding"/>
    <property type="evidence" value="ECO:0007669"/>
    <property type="project" value="UniProtKB-UniRule"/>
</dbReference>
<dbReference type="GO" id="GO:0004674">
    <property type="term" value="F:protein serine/threonine kinase activity"/>
    <property type="evidence" value="ECO:0007669"/>
    <property type="project" value="UniProtKB-KW"/>
</dbReference>
<feature type="domain" description="Protein kinase" evidence="7">
    <location>
        <begin position="42"/>
        <end position="315"/>
    </location>
</feature>
<accession>A0ABC8S991</accession>
<comment type="caution">
    <text evidence="8">The sequence shown here is derived from an EMBL/GenBank/DDBJ whole genome shotgun (WGS) entry which is preliminary data.</text>
</comment>
<proteinExistence type="inferred from homology"/>
<dbReference type="InterPro" id="IPR011009">
    <property type="entry name" value="Kinase-like_dom_sf"/>
</dbReference>
<evidence type="ECO:0000256" key="1">
    <source>
        <dbReference type="ARBA" id="ARBA00022679"/>
    </source>
</evidence>
<evidence type="ECO:0000256" key="2">
    <source>
        <dbReference type="ARBA" id="ARBA00022741"/>
    </source>
</evidence>
<dbReference type="InterPro" id="IPR008271">
    <property type="entry name" value="Ser/Thr_kinase_AS"/>
</dbReference>
<dbReference type="PANTHER" id="PTHR47973">
    <property type="entry name" value="CYSTEINE-RICH RECEPTOR-LIKE PROTEIN KINASE 3"/>
    <property type="match status" value="1"/>
</dbReference>
<evidence type="ECO:0000256" key="4">
    <source>
        <dbReference type="ARBA" id="ARBA00022840"/>
    </source>
</evidence>
<evidence type="ECO:0000313" key="8">
    <source>
        <dbReference type="EMBL" id="CAK9151002.1"/>
    </source>
</evidence>
<organism evidence="8 9">
    <name type="scientific">Ilex paraguariensis</name>
    <name type="common">yerba mate</name>
    <dbReference type="NCBI Taxonomy" id="185542"/>
    <lineage>
        <taxon>Eukaryota</taxon>
        <taxon>Viridiplantae</taxon>
        <taxon>Streptophyta</taxon>
        <taxon>Embryophyta</taxon>
        <taxon>Tracheophyta</taxon>
        <taxon>Spermatophyta</taxon>
        <taxon>Magnoliopsida</taxon>
        <taxon>eudicotyledons</taxon>
        <taxon>Gunneridae</taxon>
        <taxon>Pentapetalae</taxon>
        <taxon>asterids</taxon>
        <taxon>campanulids</taxon>
        <taxon>Aquifoliales</taxon>
        <taxon>Aquifoliaceae</taxon>
        <taxon>Ilex</taxon>
    </lineage>
</organism>
<dbReference type="Pfam" id="PF00069">
    <property type="entry name" value="Pkinase"/>
    <property type="match status" value="1"/>
</dbReference>
<evidence type="ECO:0000256" key="5">
    <source>
        <dbReference type="PROSITE-ProRule" id="PRU10141"/>
    </source>
</evidence>
<dbReference type="Gene3D" id="3.30.200.20">
    <property type="entry name" value="Phosphorylase Kinase, domain 1"/>
    <property type="match status" value="1"/>
</dbReference>
<keyword evidence="3" id="KW-0418">Kinase</keyword>
<name>A0ABC8S991_9AQUA</name>
<keyword evidence="6" id="KW-0723">Serine/threonine-protein kinase</keyword>
<evidence type="ECO:0000313" key="9">
    <source>
        <dbReference type="Proteomes" id="UP001642360"/>
    </source>
</evidence>
<keyword evidence="4 5" id="KW-0067">ATP-binding</keyword>
<dbReference type="PROSITE" id="PS50011">
    <property type="entry name" value="PROTEIN_KINASE_DOM"/>
    <property type="match status" value="1"/>
</dbReference>
<dbReference type="Gene3D" id="1.10.510.10">
    <property type="entry name" value="Transferase(Phosphotransferase) domain 1"/>
    <property type="match status" value="1"/>
</dbReference>
<keyword evidence="1" id="KW-0808">Transferase</keyword>
<comment type="similarity">
    <text evidence="6">Belongs to the protein kinase superfamily.</text>
</comment>
<keyword evidence="2 5" id="KW-0547">Nucleotide-binding</keyword>
<dbReference type="AlphaFoldDB" id="A0ABC8S991"/>
<dbReference type="SUPFAM" id="SSF56112">
    <property type="entry name" value="Protein kinase-like (PK-like)"/>
    <property type="match status" value="1"/>
</dbReference>
<evidence type="ECO:0000256" key="6">
    <source>
        <dbReference type="RuleBase" id="RU000304"/>
    </source>
</evidence>
<protein>
    <recommendedName>
        <fullName evidence="7">Protein kinase domain-containing protein</fullName>
    </recommendedName>
</protein>
<feature type="binding site" evidence="5">
    <location>
        <position position="70"/>
    </location>
    <ligand>
        <name>ATP</name>
        <dbReference type="ChEBI" id="CHEBI:30616"/>
    </ligand>
</feature>
<evidence type="ECO:0000256" key="3">
    <source>
        <dbReference type="ARBA" id="ARBA00022777"/>
    </source>
</evidence>
<sequence length="315" mass="35025">MRAKRNIVINQINLDSGLGSISGSTTLVRFTFEEIKQAAKNFSRANMIGRGGYGDVYKGVLPDGSEVAFKRFNNCSVVGDATFTHEVEVIASIRLLYCYNFFGGSPEDIVCDLMENGRLHDHLFGVVEKKLSWPICQKILHLGPQVEPSIMHRDIKASNILLDERFEPKVADFGLAKFTPEGMTHWSTRLLSGKKALVAANEGQPALVTDWAWSVVRQGRALDGMPDLGPPEVMEKYVLVAVLCSHPQLYARPTIDQVVKILDTGILVPTIPERPIPLIVDIDDREICEQQWSGNLSTSAGCQLYKFENDRPLIL</sequence>
<dbReference type="SMART" id="SM00220">
    <property type="entry name" value="S_TKc"/>
    <property type="match status" value="1"/>
</dbReference>
<dbReference type="InterPro" id="IPR017441">
    <property type="entry name" value="Protein_kinase_ATP_BS"/>
</dbReference>
<dbReference type="Proteomes" id="UP001642360">
    <property type="component" value="Unassembled WGS sequence"/>
</dbReference>
<dbReference type="InterPro" id="IPR052059">
    <property type="entry name" value="CR_Ser/Thr_kinase"/>
</dbReference>
<dbReference type="InterPro" id="IPR000719">
    <property type="entry name" value="Prot_kinase_dom"/>
</dbReference>
<dbReference type="EMBL" id="CAUOFW020002092">
    <property type="protein sequence ID" value="CAK9151002.1"/>
    <property type="molecule type" value="Genomic_DNA"/>
</dbReference>
<dbReference type="PROSITE" id="PS00108">
    <property type="entry name" value="PROTEIN_KINASE_ST"/>
    <property type="match status" value="1"/>
</dbReference>
<evidence type="ECO:0000259" key="7">
    <source>
        <dbReference type="PROSITE" id="PS50011"/>
    </source>
</evidence>
<keyword evidence="9" id="KW-1185">Reference proteome</keyword>
<gene>
    <name evidence="8" type="ORF">ILEXP_LOCUS19161</name>
</gene>
<dbReference type="PROSITE" id="PS00107">
    <property type="entry name" value="PROTEIN_KINASE_ATP"/>
    <property type="match status" value="1"/>
</dbReference>